<organism evidence="2 3">
    <name type="scientific">Nocardioides oceani</name>
    <dbReference type="NCBI Taxonomy" id="3058369"/>
    <lineage>
        <taxon>Bacteria</taxon>
        <taxon>Bacillati</taxon>
        <taxon>Actinomycetota</taxon>
        <taxon>Actinomycetes</taxon>
        <taxon>Propionibacteriales</taxon>
        <taxon>Nocardioidaceae</taxon>
        <taxon>Nocardioides</taxon>
    </lineage>
</organism>
<proteinExistence type="predicted"/>
<keyword evidence="3" id="KW-1185">Reference proteome</keyword>
<dbReference type="PANTHER" id="PTHR38695">
    <property type="entry name" value="AMINO ACID PERMEASE_ SLC12A DOMAIN-CONTAINING PROTEIN"/>
    <property type="match status" value="1"/>
</dbReference>
<gene>
    <name evidence="2" type="ORF">QWY28_05465</name>
</gene>
<feature type="domain" description="Luciferase" evidence="1">
    <location>
        <begin position="48"/>
        <end position="109"/>
    </location>
</feature>
<dbReference type="RefSeq" id="WP_300951277.1">
    <property type="nucleotide sequence ID" value="NZ_JAUHJQ010000001.1"/>
</dbReference>
<evidence type="ECO:0000259" key="1">
    <source>
        <dbReference type="Pfam" id="PF17648"/>
    </source>
</evidence>
<dbReference type="Pfam" id="PF17648">
    <property type="entry name" value="Luciferase"/>
    <property type="match status" value="1"/>
</dbReference>
<dbReference type="InterPro" id="IPR040841">
    <property type="entry name" value="Luciferase_dom"/>
</dbReference>
<comment type="caution">
    <text evidence="2">The sequence shown here is derived from an EMBL/GenBank/DDBJ whole genome shotgun (WGS) entry which is preliminary data.</text>
</comment>
<evidence type="ECO:0000313" key="3">
    <source>
        <dbReference type="Proteomes" id="UP001168620"/>
    </source>
</evidence>
<reference evidence="2" key="1">
    <citation type="submission" date="2023-06" db="EMBL/GenBank/DDBJ databases">
        <title>Draft genome sequence of Nocardioides sp. SOB77.</title>
        <authorList>
            <person name="Zhang G."/>
        </authorList>
    </citation>
    <scope>NUCLEOTIDE SEQUENCE</scope>
    <source>
        <strain evidence="2">SOB77</strain>
    </source>
</reference>
<accession>A0ABT8FD96</accession>
<protein>
    <submittedName>
        <fullName evidence="2">DUF5519 family protein</fullName>
    </submittedName>
</protein>
<evidence type="ECO:0000313" key="2">
    <source>
        <dbReference type="EMBL" id="MDN4172382.1"/>
    </source>
</evidence>
<dbReference type="PANTHER" id="PTHR38695:SF1">
    <property type="entry name" value="AMINO ACID PERMEASE_ SLC12A DOMAIN-CONTAINING PROTEIN"/>
    <property type="match status" value="1"/>
</dbReference>
<sequence>MVQEELWERMRALPYTYMAPTRVSVSHARALFLADGVGSADTTRFQAGREFAHLHPHHDGSLHLALPEWAKDQAVEAGWGQRHPVQNVLMVYGPRDRAELEVVWHLVQLCYGWALGDVD</sequence>
<dbReference type="EMBL" id="JAUHJQ010000001">
    <property type="protein sequence ID" value="MDN4172382.1"/>
    <property type="molecule type" value="Genomic_DNA"/>
</dbReference>
<name>A0ABT8FD96_9ACTN</name>
<dbReference type="Proteomes" id="UP001168620">
    <property type="component" value="Unassembled WGS sequence"/>
</dbReference>
<dbReference type="InterPro" id="IPR048273">
    <property type="entry name" value="Luciferase"/>
</dbReference>